<reference evidence="3 4" key="1">
    <citation type="journal article" date="2016" name="Nat. Commun.">
        <title>Thousands of microbial genomes shed light on interconnected biogeochemical processes in an aquifer system.</title>
        <authorList>
            <person name="Anantharaman K."/>
            <person name="Brown C.T."/>
            <person name="Hug L.A."/>
            <person name="Sharon I."/>
            <person name="Castelle C.J."/>
            <person name="Probst A.J."/>
            <person name="Thomas B.C."/>
            <person name="Singh A."/>
            <person name="Wilkins M.J."/>
            <person name="Karaoz U."/>
            <person name="Brodie E.L."/>
            <person name="Williams K.H."/>
            <person name="Hubbard S.S."/>
            <person name="Banfield J.F."/>
        </authorList>
    </citation>
    <scope>NUCLEOTIDE SEQUENCE [LARGE SCALE GENOMIC DNA]</scope>
</reference>
<evidence type="ECO:0000313" key="3">
    <source>
        <dbReference type="EMBL" id="OGZ64148.1"/>
    </source>
</evidence>
<dbReference type="InterPro" id="IPR001509">
    <property type="entry name" value="Epimerase_deHydtase"/>
</dbReference>
<dbReference type="SUPFAM" id="SSF51735">
    <property type="entry name" value="NAD(P)-binding Rossmann-fold domains"/>
    <property type="match status" value="1"/>
</dbReference>
<gene>
    <name evidence="3" type="ORF">A2730_03390</name>
</gene>
<comment type="caution">
    <text evidence="3">The sequence shown here is derived from an EMBL/GenBank/DDBJ whole genome shotgun (WGS) entry which is preliminary data.</text>
</comment>
<accession>A0A1G2HQI3</accession>
<dbReference type="AlphaFoldDB" id="A0A1G2HQI3"/>
<dbReference type="Proteomes" id="UP000176855">
    <property type="component" value="Unassembled WGS sequence"/>
</dbReference>
<name>A0A1G2HQI3_9BACT</name>
<sequence>METILITGSEGNIGKYLVRHFEKKYPDFRIIRVKLKEHENEPYKQGNLYCGDLSDDAFVKKIFEENKIDYVIHAAARLYGVAGFNKDVYGLFSNDIKCLLNVLDNSKSVKKFVYFSSSMVYESSEKVPFTEELTQEIPPPKSSYGLTKYFGEKAVTFFNQQYGVKYTIWRPFNVVSPLESHERESGHVYVDFYRRIFVEKAPSIEIYGSGQQVRCFTWVENVVGAMADFLTDERTDNQIFNIGSSQPKTMIELKEMLVQIGKEKNILPADYNPATATGSKSFIVDVQLRIPSTEKIQKVLGWKFTTDFKTCFEKFIDFKSRSQAIEDPR</sequence>
<feature type="domain" description="NAD-dependent epimerase/dehydratase" evidence="2">
    <location>
        <begin position="4"/>
        <end position="243"/>
    </location>
</feature>
<dbReference type="InterPro" id="IPR036291">
    <property type="entry name" value="NAD(P)-bd_dom_sf"/>
</dbReference>
<dbReference type="PANTHER" id="PTHR43000">
    <property type="entry name" value="DTDP-D-GLUCOSE 4,6-DEHYDRATASE-RELATED"/>
    <property type="match status" value="1"/>
</dbReference>
<evidence type="ECO:0000256" key="1">
    <source>
        <dbReference type="ARBA" id="ARBA00007637"/>
    </source>
</evidence>
<proteinExistence type="inferred from homology"/>
<organism evidence="3 4">
    <name type="scientific">Candidatus Staskawiczbacteria bacterium RIFCSPHIGHO2_01_FULL_39_25</name>
    <dbReference type="NCBI Taxonomy" id="1802202"/>
    <lineage>
        <taxon>Bacteria</taxon>
        <taxon>Candidatus Staskawicziibacteriota</taxon>
    </lineage>
</organism>
<dbReference type="Pfam" id="PF01370">
    <property type="entry name" value="Epimerase"/>
    <property type="match status" value="1"/>
</dbReference>
<evidence type="ECO:0000259" key="2">
    <source>
        <dbReference type="Pfam" id="PF01370"/>
    </source>
</evidence>
<dbReference type="STRING" id="1802202.A2730_03390"/>
<protein>
    <recommendedName>
        <fullName evidence="2">NAD-dependent epimerase/dehydratase domain-containing protein</fullName>
    </recommendedName>
</protein>
<dbReference type="Gene3D" id="3.40.50.720">
    <property type="entry name" value="NAD(P)-binding Rossmann-like Domain"/>
    <property type="match status" value="1"/>
</dbReference>
<dbReference type="EMBL" id="MHOO01000008">
    <property type="protein sequence ID" value="OGZ64148.1"/>
    <property type="molecule type" value="Genomic_DNA"/>
</dbReference>
<evidence type="ECO:0000313" key="4">
    <source>
        <dbReference type="Proteomes" id="UP000176855"/>
    </source>
</evidence>
<comment type="similarity">
    <text evidence="1">Belongs to the NAD(P)-dependent epimerase/dehydratase family.</text>
</comment>